<name>A0ABT9Q2Z4_9ACTN</name>
<accession>A0ABT9Q2Z4</accession>
<comment type="caution">
    <text evidence="1">The sequence shown here is derived from an EMBL/GenBank/DDBJ whole genome shotgun (WGS) entry which is preliminary data.</text>
</comment>
<keyword evidence="2" id="KW-1185">Reference proteome</keyword>
<proteinExistence type="predicted"/>
<organism evidence="1 2">
    <name type="scientific">Streptosporangium lutulentum</name>
    <dbReference type="NCBI Taxonomy" id="1461250"/>
    <lineage>
        <taxon>Bacteria</taxon>
        <taxon>Bacillati</taxon>
        <taxon>Actinomycetota</taxon>
        <taxon>Actinomycetes</taxon>
        <taxon>Streptosporangiales</taxon>
        <taxon>Streptosporangiaceae</taxon>
        <taxon>Streptosporangium</taxon>
    </lineage>
</organism>
<gene>
    <name evidence="1" type="ORF">J2853_000306</name>
</gene>
<dbReference type="EMBL" id="JAUSQU010000001">
    <property type="protein sequence ID" value="MDP9841095.1"/>
    <property type="molecule type" value="Genomic_DNA"/>
</dbReference>
<evidence type="ECO:0000313" key="2">
    <source>
        <dbReference type="Proteomes" id="UP001225356"/>
    </source>
</evidence>
<reference evidence="1 2" key="1">
    <citation type="submission" date="2023-07" db="EMBL/GenBank/DDBJ databases">
        <title>Sequencing the genomes of 1000 actinobacteria strains.</title>
        <authorList>
            <person name="Klenk H.-P."/>
        </authorList>
    </citation>
    <scope>NUCLEOTIDE SEQUENCE [LARGE SCALE GENOMIC DNA]</scope>
    <source>
        <strain evidence="1 2">DSM 46740</strain>
    </source>
</reference>
<sequence length="37" mass="4365">MIKLEARKAYGFRNPANQRLRIRCATNRRTRGHLKPA</sequence>
<evidence type="ECO:0000313" key="1">
    <source>
        <dbReference type="EMBL" id="MDP9841095.1"/>
    </source>
</evidence>
<dbReference type="Proteomes" id="UP001225356">
    <property type="component" value="Unassembled WGS sequence"/>
</dbReference>
<protein>
    <submittedName>
        <fullName evidence="1">Transposase</fullName>
    </submittedName>
</protein>